<comment type="similarity">
    <text evidence="2">Belongs to the MUB1/samB family.</text>
</comment>
<accession>A0AAD5PII6</accession>
<keyword evidence="6" id="KW-0862">Zinc</keyword>
<organism evidence="10 11">
    <name type="scientific">Phascolomyces articulosus</name>
    <dbReference type="NCBI Taxonomy" id="60185"/>
    <lineage>
        <taxon>Eukaryota</taxon>
        <taxon>Fungi</taxon>
        <taxon>Fungi incertae sedis</taxon>
        <taxon>Mucoromycota</taxon>
        <taxon>Mucoromycotina</taxon>
        <taxon>Mucoromycetes</taxon>
        <taxon>Mucorales</taxon>
        <taxon>Lichtheimiaceae</taxon>
        <taxon>Phascolomyces</taxon>
    </lineage>
</organism>
<evidence type="ECO:0000256" key="1">
    <source>
        <dbReference type="ARBA" id="ARBA00004496"/>
    </source>
</evidence>
<dbReference type="PROSITE" id="PS50865">
    <property type="entry name" value="ZF_MYND_2"/>
    <property type="match status" value="1"/>
</dbReference>
<evidence type="ECO:0000256" key="7">
    <source>
        <dbReference type="PROSITE-ProRule" id="PRU00134"/>
    </source>
</evidence>
<dbReference type="InterPro" id="IPR002893">
    <property type="entry name" value="Znf_MYND"/>
</dbReference>
<dbReference type="PANTHER" id="PTHR47442">
    <property type="entry name" value="MYND-TYPE ZINC FINGER PROTEIN MUB1"/>
    <property type="match status" value="1"/>
</dbReference>
<dbReference type="Gene3D" id="6.10.140.2220">
    <property type="match status" value="1"/>
</dbReference>
<feature type="compositionally biased region" description="Low complexity" evidence="8">
    <location>
        <begin position="192"/>
        <end position="224"/>
    </location>
</feature>
<protein>
    <recommendedName>
        <fullName evidence="9">MYND-type domain-containing protein</fullName>
    </recommendedName>
</protein>
<feature type="region of interest" description="Disordered" evidence="8">
    <location>
        <begin position="157"/>
        <end position="232"/>
    </location>
</feature>
<reference evidence="10" key="1">
    <citation type="journal article" date="2022" name="IScience">
        <title>Evolution of zygomycete secretomes and the origins of terrestrial fungal ecologies.</title>
        <authorList>
            <person name="Chang Y."/>
            <person name="Wang Y."/>
            <person name="Mondo S."/>
            <person name="Ahrendt S."/>
            <person name="Andreopoulos W."/>
            <person name="Barry K."/>
            <person name="Beard J."/>
            <person name="Benny G.L."/>
            <person name="Blankenship S."/>
            <person name="Bonito G."/>
            <person name="Cuomo C."/>
            <person name="Desiro A."/>
            <person name="Gervers K.A."/>
            <person name="Hundley H."/>
            <person name="Kuo A."/>
            <person name="LaButti K."/>
            <person name="Lang B.F."/>
            <person name="Lipzen A."/>
            <person name="O'Donnell K."/>
            <person name="Pangilinan J."/>
            <person name="Reynolds N."/>
            <person name="Sandor L."/>
            <person name="Smith M.E."/>
            <person name="Tsang A."/>
            <person name="Grigoriev I.V."/>
            <person name="Stajich J.E."/>
            <person name="Spatafora J.W."/>
        </authorList>
    </citation>
    <scope>NUCLEOTIDE SEQUENCE</scope>
    <source>
        <strain evidence="10">RSA 2281</strain>
    </source>
</reference>
<feature type="region of interest" description="Disordered" evidence="8">
    <location>
        <begin position="246"/>
        <end position="277"/>
    </location>
</feature>
<dbReference type="SUPFAM" id="SSF144232">
    <property type="entry name" value="HIT/MYND zinc finger-like"/>
    <property type="match status" value="1"/>
</dbReference>
<evidence type="ECO:0000256" key="4">
    <source>
        <dbReference type="ARBA" id="ARBA00022723"/>
    </source>
</evidence>
<evidence type="ECO:0000259" key="9">
    <source>
        <dbReference type="PROSITE" id="PS50865"/>
    </source>
</evidence>
<dbReference type="PANTHER" id="PTHR47442:SF1">
    <property type="entry name" value="MYND-TYPE ZINC FINGER PROTEIN MUB1"/>
    <property type="match status" value="1"/>
</dbReference>
<proteinExistence type="inferred from homology"/>
<dbReference type="EMBL" id="JAIXMP010000006">
    <property type="protein sequence ID" value="KAI9271540.1"/>
    <property type="molecule type" value="Genomic_DNA"/>
</dbReference>
<reference evidence="10" key="2">
    <citation type="submission" date="2023-02" db="EMBL/GenBank/DDBJ databases">
        <authorList>
            <consortium name="DOE Joint Genome Institute"/>
            <person name="Mondo S.J."/>
            <person name="Chang Y."/>
            <person name="Wang Y."/>
            <person name="Ahrendt S."/>
            <person name="Andreopoulos W."/>
            <person name="Barry K."/>
            <person name="Beard J."/>
            <person name="Benny G.L."/>
            <person name="Blankenship S."/>
            <person name="Bonito G."/>
            <person name="Cuomo C."/>
            <person name="Desiro A."/>
            <person name="Gervers K.A."/>
            <person name="Hundley H."/>
            <person name="Kuo A."/>
            <person name="LaButti K."/>
            <person name="Lang B.F."/>
            <person name="Lipzen A."/>
            <person name="O'Donnell K."/>
            <person name="Pangilinan J."/>
            <person name="Reynolds N."/>
            <person name="Sandor L."/>
            <person name="Smith M.W."/>
            <person name="Tsang A."/>
            <person name="Grigoriev I.V."/>
            <person name="Stajich J.E."/>
            <person name="Spatafora J.W."/>
        </authorList>
    </citation>
    <scope>NUCLEOTIDE SEQUENCE</scope>
    <source>
        <strain evidence="10">RSA 2281</strain>
    </source>
</reference>
<dbReference type="Pfam" id="PF01753">
    <property type="entry name" value="zf-MYND"/>
    <property type="match status" value="1"/>
</dbReference>
<dbReference type="AlphaFoldDB" id="A0AAD5PII6"/>
<dbReference type="GO" id="GO:0005737">
    <property type="term" value="C:cytoplasm"/>
    <property type="evidence" value="ECO:0007669"/>
    <property type="project" value="UniProtKB-SubCell"/>
</dbReference>
<dbReference type="InterPro" id="IPR051664">
    <property type="entry name" value="MYND-type_zinc_finger"/>
</dbReference>
<evidence type="ECO:0000313" key="11">
    <source>
        <dbReference type="Proteomes" id="UP001209540"/>
    </source>
</evidence>
<evidence type="ECO:0000256" key="6">
    <source>
        <dbReference type="ARBA" id="ARBA00022833"/>
    </source>
</evidence>
<gene>
    <name evidence="10" type="ORF">BDA99DRAFT_500334</name>
</gene>
<dbReference type="GO" id="GO:0006511">
    <property type="term" value="P:ubiquitin-dependent protein catabolic process"/>
    <property type="evidence" value="ECO:0007669"/>
    <property type="project" value="TreeGrafter"/>
</dbReference>
<keyword evidence="11" id="KW-1185">Reference proteome</keyword>
<comment type="caution">
    <text evidence="10">The sequence shown here is derived from an EMBL/GenBank/DDBJ whole genome shotgun (WGS) entry which is preliminary data.</text>
</comment>
<name>A0AAD5PII6_9FUNG</name>
<evidence type="ECO:0000256" key="8">
    <source>
        <dbReference type="SAM" id="MobiDB-lite"/>
    </source>
</evidence>
<dbReference type="GO" id="GO:0008270">
    <property type="term" value="F:zinc ion binding"/>
    <property type="evidence" value="ECO:0007669"/>
    <property type="project" value="UniProtKB-KW"/>
</dbReference>
<dbReference type="Proteomes" id="UP001209540">
    <property type="component" value="Unassembled WGS sequence"/>
</dbReference>
<dbReference type="GO" id="GO:1990304">
    <property type="term" value="C:MUB1-RAD6-UBR2 ubiquitin ligase complex"/>
    <property type="evidence" value="ECO:0007669"/>
    <property type="project" value="TreeGrafter"/>
</dbReference>
<comment type="subcellular location">
    <subcellularLocation>
        <location evidence="1">Cytoplasm</location>
    </subcellularLocation>
</comment>
<evidence type="ECO:0000256" key="2">
    <source>
        <dbReference type="ARBA" id="ARBA00010655"/>
    </source>
</evidence>
<feature type="region of interest" description="Disordered" evidence="8">
    <location>
        <begin position="457"/>
        <end position="527"/>
    </location>
</feature>
<evidence type="ECO:0000256" key="3">
    <source>
        <dbReference type="ARBA" id="ARBA00022490"/>
    </source>
</evidence>
<keyword evidence="5 7" id="KW-0863">Zinc-finger</keyword>
<sequence>MREPNISYMSHSRPAVCITSGVYDRRALDCTATVPLINSLTHLAYLTSTSPRIREILVTDGGLERLVRLLSTFDLPNDRRHLWKWSLAFQCVVNIGVRGTERIRTRVVEAGAVHIVTRVLENFLRAVDLARQQNLSQHKRDLQPIIVLSPATSRGYSVLHHPPPPADTIAHMLSMPPSSESSVPPPTRKSTKTSSSNTTTASIQSSSSSASASNTNNNNNNNNNDPSYRIPSTTTSIAYQHTNTLHDTSSSIHNNHHQYKNNNNNNEPIHSRTNGPRMVRHSSVTMHRRSTFPYMKIDATQRRRHRLIRVPTNPVSVWRDPRTSNIDNLFYREEDILLSLQLLAYLSKYPHIRNVFHSAYEMNVFSLVERFCHWLHAQQVQYWAGVIMRNACRKDETQGGIRRCANMHCGKWEKQQREFAKCRRCRKAKYCSKACQSRAWAEGHRWWCVERSESSHSTTSHHTATSVSSTHATAGTTTPPPTTTTNNNTTTATTTPTATNVGTGTTATTNHRMMPTTTTTTHGMTTTTTTVQDNGIINGIEMGDQPTQQQQQQSPVMMNTTSGVVTEDDTVQAMVDATTTRTIL</sequence>
<evidence type="ECO:0000256" key="5">
    <source>
        <dbReference type="ARBA" id="ARBA00022771"/>
    </source>
</evidence>
<evidence type="ECO:0000313" key="10">
    <source>
        <dbReference type="EMBL" id="KAI9271540.1"/>
    </source>
</evidence>
<dbReference type="GO" id="GO:0007163">
    <property type="term" value="P:establishment or maintenance of cell polarity"/>
    <property type="evidence" value="ECO:0007669"/>
    <property type="project" value="TreeGrafter"/>
</dbReference>
<keyword evidence="4" id="KW-0479">Metal-binding</keyword>
<keyword evidence="3" id="KW-0963">Cytoplasm</keyword>
<feature type="domain" description="MYND-type" evidence="9">
    <location>
        <begin position="406"/>
        <end position="448"/>
    </location>
</feature>